<organism evidence="1 2">
    <name type="scientific">Methylocaldum szegediense</name>
    <dbReference type="NCBI Taxonomy" id="73780"/>
    <lineage>
        <taxon>Bacteria</taxon>
        <taxon>Pseudomonadati</taxon>
        <taxon>Pseudomonadota</taxon>
        <taxon>Gammaproteobacteria</taxon>
        <taxon>Methylococcales</taxon>
        <taxon>Methylococcaceae</taxon>
        <taxon>Methylocaldum</taxon>
    </lineage>
</organism>
<evidence type="ECO:0008006" key="3">
    <source>
        <dbReference type="Google" id="ProtNLM"/>
    </source>
</evidence>
<proteinExistence type="predicted"/>
<evidence type="ECO:0000313" key="2">
    <source>
        <dbReference type="Proteomes" id="UP001162030"/>
    </source>
</evidence>
<evidence type="ECO:0000313" key="1">
    <source>
        <dbReference type="EMBL" id="CAI8749365.1"/>
    </source>
</evidence>
<sequence>MVYCVLTGLSPGSASVNRPLCRANQSLSLHYEVASELERHENIFPNAIAFQSFCLLSPTHIEVFRQTPRCLTLT</sequence>
<dbReference type="Proteomes" id="UP001162030">
    <property type="component" value="Chromosome"/>
</dbReference>
<name>A0ABM9HXF8_9GAMM</name>
<accession>A0ABM9HXF8</accession>
<protein>
    <recommendedName>
        <fullName evidence="3">Secreted protein</fullName>
    </recommendedName>
</protein>
<gene>
    <name evidence="1" type="ORF">MSZNOR_0617</name>
</gene>
<reference evidence="1 2" key="1">
    <citation type="submission" date="2023-03" db="EMBL/GenBank/DDBJ databases">
        <authorList>
            <person name="Pearce D."/>
        </authorList>
    </citation>
    <scope>NUCLEOTIDE SEQUENCE [LARGE SCALE GENOMIC DNA]</scope>
    <source>
        <strain evidence="1">Msz</strain>
    </source>
</reference>
<dbReference type="EMBL" id="OX458333">
    <property type="protein sequence ID" value="CAI8749365.1"/>
    <property type="molecule type" value="Genomic_DNA"/>
</dbReference>
<keyword evidence="2" id="KW-1185">Reference proteome</keyword>